<evidence type="ECO:0000313" key="2">
    <source>
        <dbReference type="Proteomes" id="UP000320333"/>
    </source>
</evidence>
<name>A0A507F0S7_9FUNG</name>
<organism evidence="1 2">
    <name type="scientific">Chytriomyces confervae</name>
    <dbReference type="NCBI Taxonomy" id="246404"/>
    <lineage>
        <taxon>Eukaryota</taxon>
        <taxon>Fungi</taxon>
        <taxon>Fungi incertae sedis</taxon>
        <taxon>Chytridiomycota</taxon>
        <taxon>Chytridiomycota incertae sedis</taxon>
        <taxon>Chytridiomycetes</taxon>
        <taxon>Chytridiales</taxon>
        <taxon>Chytriomycetaceae</taxon>
        <taxon>Chytriomyces</taxon>
    </lineage>
</organism>
<sequence length="599" mass="66423">MQAAGDPYPLHSNLSSINFTHKSRLNIQYASTATLFQSKTHEGTPLLQTTLGPRNGLGRHANKYKYGSVGVFAPPLLDPKRAMSMDQRADSGVVFDATKFRVRRDLSAKQQSDENESDQALESAFSELKIESEMDRHHTQDLTEFVACIKHLVTVPEGSVFISDVHMGLIRSSVFKVYDSVFKKGASSTTTASDHCNASLPELISCLTFINNNANRDSSDDNAFSHTQNIDTTSANESIRKALERAMQILGVDEDASVALVHDRVEFYWVRERLCSVFCYLVGGKTVEARQELASLFTQAQKAEKRDSNQTLVDTDASRPFLNEWDGYEEKELDGKQTVSQVPIPQIREESVMSPVISLLELPSPILEPSYEEYSPTGENEPTNSTFLVYTGELNAFSPVERSVSNSNTKDSPTITFAEFMKKNPVTRKQVQHPRAELPTIQTKNLIPAFRSRMNLKSAIARIDSDTLSPGDTLIIMSGWKGDTVPTPTATFLPPPPALDEPAIIDGTQRKNTLKQGFETISLARLESSEFLFPGYSRLTVCVQEELATVPFDLSANQSGHVGNPGFDEDKFEVRNRVQDALKFGAVRVGRGVKEAFFS</sequence>
<dbReference type="AlphaFoldDB" id="A0A507F0S7"/>
<gene>
    <name evidence="1" type="ORF">CcCBS67573_g06976</name>
</gene>
<keyword evidence="2" id="KW-1185">Reference proteome</keyword>
<protein>
    <submittedName>
        <fullName evidence="1">Uncharacterized protein</fullName>
    </submittedName>
</protein>
<dbReference type="OrthoDB" id="2123694at2759"/>
<evidence type="ECO:0000313" key="1">
    <source>
        <dbReference type="EMBL" id="TPX68988.1"/>
    </source>
</evidence>
<dbReference type="Proteomes" id="UP000320333">
    <property type="component" value="Unassembled WGS sequence"/>
</dbReference>
<comment type="caution">
    <text evidence="1">The sequence shown here is derived from an EMBL/GenBank/DDBJ whole genome shotgun (WGS) entry which is preliminary data.</text>
</comment>
<dbReference type="EMBL" id="QEAP01000330">
    <property type="protein sequence ID" value="TPX68988.1"/>
    <property type="molecule type" value="Genomic_DNA"/>
</dbReference>
<accession>A0A507F0S7</accession>
<reference evidence="1 2" key="1">
    <citation type="journal article" date="2019" name="Sci. Rep.">
        <title>Comparative genomics of chytrid fungi reveal insights into the obligate biotrophic and pathogenic lifestyle of Synchytrium endobioticum.</title>
        <authorList>
            <person name="van de Vossenberg B.T.L.H."/>
            <person name="Warris S."/>
            <person name="Nguyen H.D.T."/>
            <person name="van Gent-Pelzer M.P.E."/>
            <person name="Joly D.L."/>
            <person name="van de Geest H.C."/>
            <person name="Bonants P.J.M."/>
            <person name="Smith D.S."/>
            <person name="Levesque C.A."/>
            <person name="van der Lee T.A.J."/>
        </authorList>
    </citation>
    <scope>NUCLEOTIDE SEQUENCE [LARGE SCALE GENOMIC DNA]</scope>
    <source>
        <strain evidence="1 2">CBS 675.73</strain>
    </source>
</reference>
<proteinExistence type="predicted"/>